<dbReference type="AlphaFoldDB" id="A0A1M6KK87"/>
<evidence type="ECO:0000256" key="2">
    <source>
        <dbReference type="ARBA" id="ARBA00010333"/>
    </source>
</evidence>
<keyword evidence="3 5" id="KW-0732">Signal</keyword>
<proteinExistence type="inferred from homology"/>
<evidence type="ECO:0000256" key="1">
    <source>
        <dbReference type="ARBA" id="ARBA00004196"/>
    </source>
</evidence>
<evidence type="ECO:0000259" key="6">
    <source>
        <dbReference type="SMART" id="SM00062"/>
    </source>
</evidence>
<dbReference type="InterPro" id="IPR018313">
    <property type="entry name" value="SBP_3_CS"/>
</dbReference>
<dbReference type="EMBL" id="FRAD01000004">
    <property type="protein sequence ID" value="SHJ59398.1"/>
    <property type="molecule type" value="Genomic_DNA"/>
</dbReference>
<gene>
    <name evidence="7" type="ORF">SAMN02745248_00501</name>
</gene>
<evidence type="ECO:0000313" key="7">
    <source>
        <dbReference type="EMBL" id="SHJ59398.1"/>
    </source>
</evidence>
<dbReference type="RefSeq" id="WP_072901937.1">
    <property type="nucleotide sequence ID" value="NZ_FRAD01000004.1"/>
</dbReference>
<dbReference type="SUPFAM" id="SSF53850">
    <property type="entry name" value="Periplasmic binding protein-like II"/>
    <property type="match status" value="1"/>
</dbReference>
<feature type="chain" id="PRO_5013087672" evidence="5">
    <location>
        <begin position="24"/>
        <end position="271"/>
    </location>
</feature>
<dbReference type="STRING" id="1121331.SAMN02745248_00501"/>
<dbReference type="Gene3D" id="3.40.190.10">
    <property type="entry name" value="Periplasmic binding protein-like II"/>
    <property type="match status" value="2"/>
</dbReference>
<feature type="domain" description="Solute-binding protein family 3/N-terminal" evidence="6">
    <location>
        <begin position="49"/>
        <end position="271"/>
    </location>
</feature>
<dbReference type="Proteomes" id="UP000183952">
    <property type="component" value="Unassembled WGS sequence"/>
</dbReference>
<dbReference type="PANTHER" id="PTHR35936">
    <property type="entry name" value="MEMBRANE-BOUND LYTIC MUREIN TRANSGLYCOSYLASE F"/>
    <property type="match status" value="1"/>
</dbReference>
<name>A0A1M6KK87_9CLOT</name>
<accession>A0A1M6KK87</accession>
<evidence type="ECO:0000313" key="8">
    <source>
        <dbReference type="Proteomes" id="UP000183952"/>
    </source>
</evidence>
<comment type="similarity">
    <text evidence="2 4">Belongs to the bacterial solute-binding protein 3 family.</text>
</comment>
<dbReference type="InterPro" id="IPR001638">
    <property type="entry name" value="Solute-binding_3/MltF_N"/>
</dbReference>
<dbReference type="PROSITE" id="PS01039">
    <property type="entry name" value="SBP_BACTERIAL_3"/>
    <property type="match status" value="1"/>
</dbReference>
<organism evidence="7 8">
    <name type="scientific">Hathewaya proteolytica DSM 3090</name>
    <dbReference type="NCBI Taxonomy" id="1121331"/>
    <lineage>
        <taxon>Bacteria</taxon>
        <taxon>Bacillati</taxon>
        <taxon>Bacillota</taxon>
        <taxon>Clostridia</taxon>
        <taxon>Eubacteriales</taxon>
        <taxon>Clostridiaceae</taxon>
        <taxon>Hathewaya</taxon>
    </lineage>
</organism>
<dbReference type="GO" id="GO:0030313">
    <property type="term" value="C:cell envelope"/>
    <property type="evidence" value="ECO:0007669"/>
    <property type="project" value="UniProtKB-SubCell"/>
</dbReference>
<evidence type="ECO:0000256" key="3">
    <source>
        <dbReference type="ARBA" id="ARBA00022729"/>
    </source>
</evidence>
<protein>
    <submittedName>
        <fullName evidence="7">Amino acid ABC transporter substrate-binding protein, PAAT family</fullName>
    </submittedName>
</protein>
<dbReference type="PROSITE" id="PS51257">
    <property type="entry name" value="PROKAR_LIPOPROTEIN"/>
    <property type="match status" value="1"/>
</dbReference>
<keyword evidence="8" id="KW-1185">Reference proteome</keyword>
<dbReference type="OrthoDB" id="9775197at2"/>
<reference evidence="7 8" key="1">
    <citation type="submission" date="2016-11" db="EMBL/GenBank/DDBJ databases">
        <authorList>
            <person name="Jaros S."/>
            <person name="Januszkiewicz K."/>
            <person name="Wedrychowicz H."/>
        </authorList>
    </citation>
    <scope>NUCLEOTIDE SEQUENCE [LARGE SCALE GENOMIC DNA]</scope>
    <source>
        <strain evidence="7 8">DSM 3090</strain>
    </source>
</reference>
<dbReference type="SMART" id="SM00062">
    <property type="entry name" value="PBPb"/>
    <property type="match status" value="1"/>
</dbReference>
<comment type="subcellular location">
    <subcellularLocation>
        <location evidence="1">Cell envelope</location>
    </subcellularLocation>
</comment>
<dbReference type="Pfam" id="PF00497">
    <property type="entry name" value="SBP_bac_3"/>
    <property type="match status" value="1"/>
</dbReference>
<feature type="signal peptide" evidence="5">
    <location>
        <begin position="1"/>
        <end position="23"/>
    </location>
</feature>
<sequence length="271" mass="30092">MKKIVKLLSLILVISMLSLGVFGCEKKDSESSSNNGVDKSWDNVKKKGKITVGMCAMYPPFEYRNSKNGEIEGFDLDMMRAIAKEIGVEVEFKDAEYVSLIGGVEKGDYDLLASGMFRENLAEGNVQGSDTYYNINTVAVVLEENNDIKKLSDLEGKVIGVQSGTYAEKLVDSKVKNVKEIKRYNYSAEAFTDLKAKRIDSLVVGHTFATDEIKKKGKYVKIVEEPLGTSEMIIMTKKGNNELNKKLNEGLAKIKSSGELEKIAKKWADVE</sequence>
<evidence type="ECO:0000256" key="4">
    <source>
        <dbReference type="RuleBase" id="RU003744"/>
    </source>
</evidence>
<evidence type="ECO:0000256" key="5">
    <source>
        <dbReference type="SAM" id="SignalP"/>
    </source>
</evidence>
<dbReference type="PANTHER" id="PTHR35936:SF34">
    <property type="entry name" value="ABC TRANSPORTER EXTRACELLULAR-BINDING PROTEIN YCKB-RELATED"/>
    <property type="match status" value="1"/>
</dbReference>